<reference evidence="2 3" key="1">
    <citation type="submission" date="2015-03" db="EMBL/GenBank/DDBJ databases">
        <authorList>
            <person name="Murphy D."/>
        </authorList>
    </citation>
    <scope>NUCLEOTIDE SEQUENCE [LARGE SCALE GENOMIC DNA]</scope>
    <source>
        <strain evidence="2 3">DSM 44277</strain>
    </source>
</reference>
<feature type="domain" description="STAS" evidence="1">
    <location>
        <begin position="3"/>
        <end position="118"/>
    </location>
</feature>
<evidence type="ECO:0000313" key="3">
    <source>
        <dbReference type="Proteomes" id="UP000198875"/>
    </source>
</evidence>
<dbReference type="CDD" id="cd07043">
    <property type="entry name" value="STAS_anti-anti-sigma_factors"/>
    <property type="match status" value="1"/>
</dbReference>
<dbReference type="PROSITE" id="PS50801">
    <property type="entry name" value="STAS"/>
    <property type="match status" value="1"/>
</dbReference>
<dbReference type="SUPFAM" id="SSF52091">
    <property type="entry name" value="SpoIIaa-like"/>
    <property type="match status" value="1"/>
</dbReference>
<dbReference type="RefSeq" id="WP_085179052.1">
    <property type="nucleotide sequence ID" value="NZ_CSTD01000001.1"/>
</dbReference>
<dbReference type="InterPro" id="IPR002645">
    <property type="entry name" value="STAS_dom"/>
</dbReference>
<dbReference type="EMBL" id="CSTD01000001">
    <property type="protein sequence ID" value="CPR04035.1"/>
    <property type="molecule type" value="Genomic_DNA"/>
</dbReference>
<evidence type="ECO:0000259" key="1">
    <source>
        <dbReference type="PROSITE" id="PS50801"/>
    </source>
</evidence>
<dbReference type="Pfam" id="PF13466">
    <property type="entry name" value="STAS_2"/>
    <property type="match status" value="1"/>
</dbReference>
<gene>
    <name evidence="2" type="ORF">BN971_00374</name>
</gene>
<proteinExistence type="predicted"/>
<sequence>MTLAIRIESASPSARLCLAGSLDYQTTADFVGAVAEVLHRHPAPARLRLDLSGLTFCDSAGLAGLLLVHRRTSQAGVSLHLDHRPQFLDRILDITGTFEHLVTSAPAGEDSPGETGVR</sequence>
<dbReference type="Gene3D" id="3.30.750.24">
    <property type="entry name" value="STAS domain"/>
    <property type="match status" value="1"/>
</dbReference>
<dbReference type="Proteomes" id="UP000198875">
    <property type="component" value="Unassembled WGS sequence"/>
</dbReference>
<organism evidence="2 3">
    <name type="scientific">Mycobacterium bohemicum DSM 44277</name>
    <dbReference type="NCBI Taxonomy" id="1236609"/>
    <lineage>
        <taxon>Bacteria</taxon>
        <taxon>Bacillati</taxon>
        <taxon>Actinomycetota</taxon>
        <taxon>Actinomycetes</taxon>
        <taxon>Mycobacteriales</taxon>
        <taxon>Mycobacteriaceae</taxon>
        <taxon>Mycobacterium</taxon>
    </lineage>
</organism>
<name>A0A0U0W1N5_MYCBE</name>
<dbReference type="AlphaFoldDB" id="A0A0U0W1N5"/>
<protein>
    <submittedName>
        <fullName evidence="2">Anti-sigma-factor antagonist</fullName>
    </submittedName>
</protein>
<dbReference type="OrthoDB" id="4249752at2"/>
<evidence type="ECO:0000313" key="2">
    <source>
        <dbReference type="EMBL" id="CPR04035.1"/>
    </source>
</evidence>
<dbReference type="InterPro" id="IPR058548">
    <property type="entry name" value="MlaB-like_STAS"/>
</dbReference>
<dbReference type="InterPro" id="IPR036513">
    <property type="entry name" value="STAS_dom_sf"/>
</dbReference>
<accession>A0A0U0W1N5</accession>